<reference evidence="1" key="1">
    <citation type="submission" date="2020-05" db="EMBL/GenBank/DDBJ databases">
        <title>Large-scale comparative analyses of tick genomes elucidate their genetic diversity and vector capacities.</title>
        <authorList>
            <person name="Jia N."/>
            <person name="Wang J."/>
            <person name="Shi W."/>
            <person name="Du L."/>
            <person name="Sun Y."/>
            <person name="Zhan W."/>
            <person name="Jiang J."/>
            <person name="Wang Q."/>
            <person name="Zhang B."/>
            <person name="Ji P."/>
            <person name="Sakyi L.B."/>
            <person name="Cui X."/>
            <person name="Yuan T."/>
            <person name="Jiang B."/>
            <person name="Yang W."/>
            <person name="Lam T.T.-Y."/>
            <person name="Chang Q."/>
            <person name="Ding S."/>
            <person name="Wang X."/>
            <person name="Zhu J."/>
            <person name="Ruan X."/>
            <person name="Zhao L."/>
            <person name="Wei J."/>
            <person name="Que T."/>
            <person name="Du C."/>
            <person name="Cheng J."/>
            <person name="Dai P."/>
            <person name="Han X."/>
            <person name="Huang E."/>
            <person name="Gao Y."/>
            <person name="Liu J."/>
            <person name="Shao H."/>
            <person name="Ye R."/>
            <person name="Li L."/>
            <person name="Wei W."/>
            <person name="Wang X."/>
            <person name="Wang C."/>
            <person name="Yang T."/>
            <person name="Huo Q."/>
            <person name="Li W."/>
            <person name="Guo W."/>
            <person name="Chen H."/>
            <person name="Zhou L."/>
            <person name="Ni X."/>
            <person name="Tian J."/>
            <person name="Zhou Y."/>
            <person name="Sheng Y."/>
            <person name="Liu T."/>
            <person name="Pan Y."/>
            <person name="Xia L."/>
            <person name="Li J."/>
            <person name="Zhao F."/>
            <person name="Cao W."/>
        </authorList>
    </citation>
    <scope>NUCLEOTIDE SEQUENCE</scope>
    <source>
        <strain evidence="1">Hyas-2018</strain>
    </source>
</reference>
<sequence length="405" mass="43767">MEPEKLLFQFKRREGTTVTATAPFGIHATKRDVKLLCEGMSIKAHKAVLRAHSLFFEEQLAANPNRSTVTVPSDVSLDGLGRVVEFMYRGEVTVTDKQLYDVFKAVDALKVDALCTLVVDKEANKMVMRSCTRCRVCQRVARKEHHEPMTWTSHTSTEVENSSTERPSPSASAIASREAKEDAKVSSPQLVAASASSDASTERSQSRVEQNNDTTNQASDSAIGGIGYNAKNAKDSSPETRSANDSPVASTSKRAYATAQRSSDALSSDSFDPCASGSYLQTPLNQVRKLGKIVKDSELGHPLKSAQVVDTVTTVPITSTATCDTSEQASDAVLENSTPVPHRVPFSPHEAPSSSGAKNSSCSTETRKRRKAAVESRTASAEEHTEEASWSSPIKKSKVAQLEKQ</sequence>
<accession>A0ACB7SXJ1</accession>
<name>A0ACB7SXJ1_HYAAI</name>
<keyword evidence="2" id="KW-1185">Reference proteome</keyword>
<dbReference type="Proteomes" id="UP000821845">
    <property type="component" value="Chromosome 2"/>
</dbReference>
<comment type="caution">
    <text evidence="1">The sequence shown here is derived from an EMBL/GenBank/DDBJ whole genome shotgun (WGS) entry which is preliminary data.</text>
</comment>
<dbReference type="EMBL" id="CM023482">
    <property type="protein sequence ID" value="KAH6939428.1"/>
    <property type="molecule type" value="Genomic_DNA"/>
</dbReference>
<gene>
    <name evidence="1" type="ORF">HPB50_017826</name>
</gene>
<organism evidence="1 2">
    <name type="scientific">Hyalomma asiaticum</name>
    <name type="common">Tick</name>
    <dbReference type="NCBI Taxonomy" id="266040"/>
    <lineage>
        <taxon>Eukaryota</taxon>
        <taxon>Metazoa</taxon>
        <taxon>Ecdysozoa</taxon>
        <taxon>Arthropoda</taxon>
        <taxon>Chelicerata</taxon>
        <taxon>Arachnida</taxon>
        <taxon>Acari</taxon>
        <taxon>Parasitiformes</taxon>
        <taxon>Ixodida</taxon>
        <taxon>Ixodoidea</taxon>
        <taxon>Ixodidae</taxon>
        <taxon>Hyalomminae</taxon>
        <taxon>Hyalomma</taxon>
    </lineage>
</organism>
<proteinExistence type="predicted"/>
<protein>
    <submittedName>
        <fullName evidence="1">Uncharacterized protein</fullName>
    </submittedName>
</protein>
<evidence type="ECO:0000313" key="1">
    <source>
        <dbReference type="EMBL" id="KAH6939428.1"/>
    </source>
</evidence>
<evidence type="ECO:0000313" key="2">
    <source>
        <dbReference type="Proteomes" id="UP000821845"/>
    </source>
</evidence>